<dbReference type="RefSeq" id="WP_144994082.1">
    <property type="nucleotide sequence ID" value="NZ_VNJK01000004.1"/>
</dbReference>
<feature type="domain" description="GerMN" evidence="1">
    <location>
        <begin position="257"/>
        <end position="343"/>
    </location>
</feature>
<proteinExistence type="predicted"/>
<dbReference type="AlphaFoldDB" id="A0A559IHV5"/>
<organism evidence="2 3">
    <name type="scientific">Paenibacillus agilis</name>
    <dbReference type="NCBI Taxonomy" id="3020863"/>
    <lineage>
        <taxon>Bacteria</taxon>
        <taxon>Bacillati</taxon>
        <taxon>Bacillota</taxon>
        <taxon>Bacilli</taxon>
        <taxon>Bacillales</taxon>
        <taxon>Paenibacillaceae</taxon>
        <taxon>Paenibacillus</taxon>
    </lineage>
</organism>
<evidence type="ECO:0000259" key="1">
    <source>
        <dbReference type="SMART" id="SM00909"/>
    </source>
</evidence>
<feature type="domain" description="GerMN" evidence="1">
    <location>
        <begin position="104"/>
        <end position="196"/>
    </location>
</feature>
<dbReference type="SMART" id="SM00909">
    <property type="entry name" value="Germane"/>
    <property type="match status" value="2"/>
</dbReference>
<reference evidence="2 3" key="1">
    <citation type="submission" date="2019-07" db="EMBL/GenBank/DDBJ databases">
        <authorList>
            <person name="Kim J."/>
        </authorList>
    </citation>
    <scope>NUCLEOTIDE SEQUENCE [LARGE SCALE GENOMIC DNA]</scope>
    <source>
        <strain evidence="2 3">N4</strain>
    </source>
</reference>
<dbReference type="OrthoDB" id="1715058at2"/>
<sequence length="363" mass="39773">MNHVSTSVSSRSRMSRLGMLAGILTVTVGLTACGGESAIDAPPLDVEMQMLQQIENNASGVQGTSMQIGDEQAKPNMTVYARDRYGYLAPIGYKWEAKSNDELGKAALELLIEGGAHAAKLPVDFKATIPKGTKVTQLSIKPEQQLAIVEFSDEFHQYKTEDERKVLESIVWTLTSLPDVKHVQLWMNGQRLTAMPVGDTPIDGRLSRSFGINLERADGVSDMYSTPVTLYFTALTEKGKAYYVPITRLIAPSTDPLTATLEQMVAGPLNPNQLSRVLTEETKIGKIEHKGDLVTINLEDTMFEQGDKVPSELIKAVVLSLTERPDIGKVQVLVNGVKDIKGTDNKNYSEPVSRVEVDPVWKG</sequence>
<protein>
    <submittedName>
        <fullName evidence="2">Spore germination protein</fullName>
    </submittedName>
</protein>
<dbReference type="EMBL" id="VNJK01000004">
    <property type="protein sequence ID" value="TVX87214.1"/>
    <property type="molecule type" value="Genomic_DNA"/>
</dbReference>
<gene>
    <name evidence="2" type="ORF">FPZ44_22280</name>
</gene>
<accession>A0A559IHV5</accession>
<dbReference type="Proteomes" id="UP000318102">
    <property type="component" value="Unassembled WGS sequence"/>
</dbReference>
<evidence type="ECO:0000313" key="2">
    <source>
        <dbReference type="EMBL" id="TVX87214.1"/>
    </source>
</evidence>
<keyword evidence="3" id="KW-1185">Reference proteome</keyword>
<dbReference type="InterPro" id="IPR019606">
    <property type="entry name" value="GerMN"/>
</dbReference>
<name>A0A559IHV5_9BACL</name>
<comment type="caution">
    <text evidence="2">The sequence shown here is derived from an EMBL/GenBank/DDBJ whole genome shotgun (WGS) entry which is preliminary data.</text>
</comment>
<dbReference type="Pfam" id="PF10646">
    <property type="entry name" value="Germane"/>
    <property type="match status" value="2"/>
</dbReference>
<evidence type="ECO:0000313" key="3">
    <source>
        <dbReference type="Proteomes" id="UP000318102"/>
    </source>
</evidence>